<proteinExistence type="predicted"/>
<dbReference type="InterPro" id="IPR001828">
    <property type="entry name" value="ANF_lig-bd_rcpt"/>
</dbReference>
<keyword evidence="6 11" id="KW-0472">Membrane</keyword>
<evidence type="ECO:0000256" key="2">
    <source>
        <dbReference type="ARBA" id="ARBA00022448"/>
    </source>
</evidence>
<evidence type="ECO:0000256" key="3">
    <source>
        <dbReference type="ARBA" id="ARBA00022692"/>
    </source>
</evidence>
<dbReference type="InterPro" id="IPR015683">
    <property type="entry name" value="Ionotropic_Glu_rcpt"/>
</dbReference>
<dbReference type="PANTHER" id="PTHR34836:SF7">
    <property type="entry name" value="RECEPTOR LIGAND BINDING REGION DOMAIN-CONTAINING PROTEIN"/>
    <property type="match status" value="1"/>
</dbReference>
<evidence type="ECO:0000259" key="12">
    <source>
        <dbReference type="SMART" id="SM00079"/>
    </source>
</evidence>
<dbReference type="Gene3D" id="3.40.190.10">
    <property type="entry name" value="Periplasmic binding protein-like II"/>
    <property type="match status" value="2"/>
</dbReference>
<evidence type="ECO:0000256" key="6">
    <source>
        <dbReference type="ARBA" id="ARBA00023136"/>
    </source>
</evidence>
<dbReference type="Gene3D" id="3.40.50.2300">
    <property type="match status" value="2"/>
</dbReference>
<dbReference type="EMBL" id="CACSLK010004199">
    <property type="protein sequence ID" value="CAA0809691.1"/>
    <property type="molecule type" value="Genomic_DNA"/>
</dbReference>
<evidence type="ECO:0000256" key="1">
    <source>
        <dbReference type="ARBA" id="ARBA00004141"/>
    </source>
</evidence>
<evidence type="ECO:0000256" key="10">
    <source>
        <dbReference type="ARBA" id="ARBA00023303"/>
    </source>
</evidence>
<dbReference type="InterPro" id="IPR001320">
    <property type="entry name" value="Iontro_rcpt_C"/>
</dbReference>
<name>A0A9N7R3Y0_STRHE</name>
<dbReference type="SUPFAM" id="SSF53850">
    <property type="entry name" value="Periplasmic binding protein-like II"/>
    <property type="match status" value="1"/>
</dbReference>
<gene>
    <name evidence="13" type="ORF">SHERM_11603</name>
</gene>
<keyword evidence="9" id="KW-1071">Ligand-gated ion channel</keyword>
<dbReference type="AlphaFoldDB" id="A0A9N7R3Y0"/>
<dbReference type="Pfam" id="PF01094">
    <property type="entry name" value="ANF_receptor"/>
    <property type="match status" value="1"/>
</dbReference>
<dbReference type="SMART" id="SM00079">
    <property type="entry name" value="PBPe"/>
    <property type="match status" value="1"/>
</dbReference>
<keyword evidence="4 11" id="KW-1133">Transmembrane helix</keyword>
<comment type="caution">
    <text evidence="13">The sequence shown here is derived from an EMBL/GenBank/DDBJ whole genome shotgun (WGS) entry which is preliminary data.</text>
</comment>
<dbReference type="OrthoDB" id="5984008at2759"/>
<accession>A0A9N7R3Y0</accession>
<keyword evidence="14" id="KW-1185">Reference proteome</keyword>
<organism evidence="13 14">
    <name type="scientific">Striga hermonthica</name>
    <name type="common">Purple witchweed</name>
    <name type="synonym">Buchnera hermonthica</name>
    <dbReference type="NCBI Taxonomy" id="68872"/>
    <lineage>
        <taxon>Eukaryota</taxon>
        <taxon>Viridiplantae</taxon>
        <taxon>Streptophyta</taxon>
        <taxon>Embryophyta</taxon>
        <taxon>Tracheophyta</taxon>
        <taxon>Spermatophyta</taxon>
        <taxon>Magnoliopsida</taxon>
        <taxon>eudicotyledons</taxon>
        <taxon>Gunneridae</taxon>
        <taxon>Pentapetalae</taxon>
        <taxon>asterids</taxon>
        <taxon>lamiids</taxon>
        <taxon>Lamiales</taxon>
        <taxon>Orobanchaceae</taxon>
        <taxon>Buchnereae</taxon>
        <taxon>Striga</taxon>
    </lineage>
</organism>
<dbReference type="GO" id="GO:0016020">
    <property type="term" value="C:membrane"/>
    <property type="evidence" value="ECO:0007669"/>
    <property type="project" value="UniProtKB-SubCell"/>
</dbReference>
<dbReference type="InterPro" id="IPR028082">
    <property type="entry name" value="Peripla_BP_I"/>
</dbReference>
<keyword evidence="5" id="KW-0406">Ion transport</keyword>
<dbReference type="GO" id="GO:0015276">
    <property type="term" value="F:ligand-gated monoatomic ion channel activity"/>
    <property type="evidence" value="ECO:0007669"/>
    <property type="project" value="InterPro"/>
</dbReference>
<dbReference type="PANTHER" id="PTHR34836">
    <property type="entry name" value="OS06G0188250 PROTEIN"/>
    <property type="match status" value="1"/>
</dbReference>
<reference evidence="13" key="1">
    <citation type="submission" date="2019-12" db="EMBL/GenBank/DDBJ databases">
        <authorList>
            <person name="Scholes J."/>
        </authorList>
    </citation>
    <scope>NUCLEOTIDE SEQUENCE</scope>
</reference>
<evidence type="ECO:0000256" key="8">
    <source>
        <dbReference type="ARBA" id="ARBA00023180"/>
    </source>
</evidence>
<protein>
    <submittedName>
        <fullName evidence="13">Glutamate receptor 2.7</fullName>
    </submittedName>
</protein>
<dbReference type="Proteomes" id="UP001153555">
    <property type="component" value="Unassembled WGS sequence"/>
</dbReference>
<dbReference type="SUPFAM" id="SSF53822">
    <property type="entry name" value="Periplasmic binding protein-like I"/>
    <property type="match status" value="1"/>
</dbReference>
<keyword evidence="7 13" id="KW-0675">Receptor</keyword>
<feature type="transmembrane region" description="Helical" evidence="11">
    <location>
        <begin position="507"/>
        <end position="531"/>
    </location>
</feature>
<feature type="transmembrane region" description="Helical" evidence="11">
    <location>
        <begin position="484"/>
        <end position="500"/>
    </location>
</feature>
<keyword evidence="10" id="KW-0407">Ion channel</keyword>
<keyword evidence="3 11" id="KW-0812">Transmembrane</keyword>
<feature type="domain" description="Ionotropic glutamate receptor C-terminal" evidence="12">
    <location>
        <begin position="365"/>
        <end position="640"/>
    </location>
</feature>
<evidence type="ECO:0000256" key="9">
    <source>
        <dbReference type="ARBA" id="ARBA00023286"/>
    </source>
</evidence>
<evidence type="ECO:0000313" key="13">
    <source>
        <dbReference type="EMBL" id="CAA0809691.1"/>
    </source>
</evidence>
<comment type="subcellular location">
    <subcellularLocation>
        <location evidence="1">Membrane</location>
        <topology evidence="1">Multi-pass membrane protein</topology>
    </subcellularLocation>
</comment>
<sequence>MAISDFYSAHPNYKTRLGLRFKDVQDVIDVDLAVLELVEQEQVHGVIVSQGSAGETFVAELGRKSQVLIFSFGPRDLLLPGLDNPYFIKTYADDAVQAQALAAICREFMWKEAVIVFEDTDYGYQFLSRLIKAFRDAKIVLAHLAALPVSVDDSRLSKELEFLKQNLTVKVFLVHVGPTLGVRLFTRAEKLGMMSEGHAWVITDRLSNFLGYVGPSTHALMEGVVGLRAPIPFSRDLESFRERWEGNDSDLNIHGLWAYDTVTALAISLEKIGQENSRIPSLGPLFLKELSGNRFPGLSGDFEFLEGRLKTRTVEIFNVVGSGEKSLGSWTPGGGILKELRKVMWPGDSTKQPKGWSVLPSGVLRVGIPCDSGAPEFVNISAASSDPLNDSNISGFAVDVFLAALRELPTPIDHGFCCFGDAENANWSYDDLLDQIEKCDMVVADVTIWAPRTSHVDFSLPYLESGIVLVVKKKTIGMWSFTRPLRWDLWLAIFVSWGMVSNNRSKFVLVCWVFMAFILMQSFTANLSAILTIDQLKFAFSEDYFLGYRRSSFTEKFLVKNLNIDKSKLRGYTTDEEFHDAMSRGSKKGGVDAIFDETPYIKRFMNKYKSQYKIVGPTYRTDGLGFVSFLLSSTSGAFFHFTFRVTTICCPANVSRDSDADGDIFEDALDYEANDVQ</sequence>
<evidence type="ECO:0000313" key="14">
    <source>
        <dbReference type="Proteomes" id="UP001153555"/>
    </source>
</evidence>
<evidence type="ECO:0000256" key="4">
    <source>
        <dbReference type="ARBA" id="ARBA00022989"/>
    </source>
</evidence>
<keyword evidence="8" id="KW-0325">Glycoprotein</keyword>
<keyword evidence="2" id="KW-0813">Transport</keyword>
<evidence type="ECO:0000256" key="11">
    <source>
        <dbReference type="SAM" id="Phobius"/>
    </source>
</evidence>
<evidence type="ECO:0000256" key="7">
    <source>
        <dbReference type="ARBA" id="ARBA00023170"/>
    </source>
</evidence>
<evidence type="ECO:0000256" key="5">
    <source>
        <dbReference type="ARBA" id="ARBA00023065"/>
    </source>
</evidence>